<reference evidence="3 4" key="1">
    <citation type="journal article" date="2016" name="Nat. Commun.">
        <title>Thousands of microbial genomes shed light on interconnected biogeochemical processes in an aquifer system.</title>
        <authorList>
            <person name="Anantharaman K."/>
            <person name="Brown C.T."/>
            <person name="Hug L.A."/>
            <person name="Sharon I."/>
            <person name="Castelle C.J."/>
            <person name="Probst A.J."/>
            <person name="Thomas B.C."/>
            <person name="Singh A."/>
            <person name="Wilkins M.J."/>
            <person name="Karaoz U."/>
            <person name="Brodie E.L."/>
            <person name="Williams K.H."/>
            <person name="Hubbard S.S."/>
            <person name="Banfield J.F."/>
        </authorList>
    </citation>
    <scope>NUCLEOTIDE SEQUENCE [LARGE SCALE GENOMIC DNA]</scope>
</reference>
<dbReference type="InterPro" id="IPR051199">
    <property type="entry name" value="LPS_LOS_Heptosyltrfase"/>
</dbReference>
<dbReference type="Proteomes" id="UP000178885">
    <property type="component" value="Unassembled WGS sequence"/>
</dbReference>
<dbReference type="GO" id="GO:0005829">
    <property type="term" value="C:cytosol"/>
    <property type="evidence" value="ECO:0007669"/>
    <property type="project" value="TreeGrafter"/>
</dbReference>
<gene>
    <name evidence="3" type="ORF">A2151_06145</name>
</gene>
<dbReference type="GO" id="GO:0009244">
    <property type="term" value="P:lipopolysaccharide core region biosynthetic process"/>
    <property type="evidence" value="ECO:0007669"/>
    <property type="project" value="TreeGrafter"/>
</dbReference>
<evidence type="ECO:0000313" key="4">
    <source>
        <dbReference type="Proteomes" id="UP000178885"/>
    </source>
</evidence>
<dbReference type="SUPFAM" id="SSF53756">
    <property type="entry name" value="UDP-Glycosyltransferase/glycogen phosphorylase"/>
    <property type="match status" value="1"/>
</dbReference>
<protein>
    <submittedName>
        <fullName evidence="3">Uncharacterized protein</fullName>
    </submittedName>
</protein>
<organism evidence="3 4">
    <name type="scientific">Candidatus Muproteobacteria bacterium RBG_16_65_34</name>
    <dbReference type="NCBI Taxonomy" id="1817760"/>
    <lineage>
        <taxon>Bacteria</taxon>
        <taxon>Pseudomonadati</taxon>
        <taxon>Pseudomonadota</taxon>
        <taxon>Candidatus Muproteobacteria</taxon>
    </lineage>
</organism>
<dbReference type="GO" id="GO:0008713">
    <property type="term" value="F:ADP-heptose-lipopolysaccharide heptosyltransferase activity"/>
    <property type="evidence" value="ECO:0007669"/>
    <property type="project" value="TreeGrafter"/>
</dbReference>
<accession>A0A1F6TNI3</accession>
<dbReference type="Gene3D" id="3.40.50.2000">
    <property type="entry name" value="Glycogen Phosphorylase B"/>
    <property type="match status" value="2"/>
</dbReference>
<keyword evidence="2" id="KW-0808">Transferase</keyword>
<evidence type="ECO:0000256" key="2">
    <source>
        <dbReference type="ARBA" id="ARBA00022679"/>
    </source>
</evidence>
<dbReference type="EMBL" id="MFSU01000076">
    <property type="protein sequence ID" value="OGI46707.1"/>
    <property type="molecule type" value="Genomic_DNA"/>
</dbReference>
<dbReference type="STRING" id="1817760.A2151_06145"/>
<name>A0A1F6TNI3_9PROT</name>
<keyword evidence="1" id="KW-0328">Glycosyltransferase</keyword>
<evidence type="ECO:0000256" key="1">
    <source>
        <dbReference type="ARBA" id="ARBA00022676"/>
    </source>
</evidence>
<dbReference type="InterPro" id="IPR002201">
    <property type="entry name" value="Glyco_trans_9"/>
</dbReference>
<dbReference type="PANTHER" id="PTHR30160">
    <property type="entry name" value="TETRAACYLDISACCHARIDE 4'-KINASE-RELATED"/>
    <property type="match status" value="1"/>
</dbReference>
<dbReference type="CDD" id="cd03789">
    <property type="entry name" value="GT9_LPS_heptosyltransferase"/>
    <property type="match status" value="1"/>
</dbReference>
<evidence type="ECO:0000313" key="3">
    <source>
        <dbReference type="EMBL" id="OGI46707.1"/>
    </source>
</evidence>
<sequence>MSGSISSFLFINVSRIGDTLFATPAMRAVAAAYPGCHITALAHPKRAEVLQGLPFVARVGGITKKTAPWRGRFGGRRYDYALVYGFDDPLVAYALRVAERVVAFRQKRDVLNRRLYRCVEIPPFQSEHAVMHHLRLSAALNVAPAGRRIAYRVLPDEAAAARARLAVDVPVGAGPLIGLQVASFPTKDYRNWPVEYFANLAQAIRAEWPGAHFLIYGGAEEQTRTRWLKEQLGTHATLYAGRLTLRETAALMSLTDLYIGVDTGPTHIMSAFDIPLVGLYHCLSSSRLTGPLDHPCLYALDHPRTGRDCTEQTPMSEISVEAVLAQARRALAEHPPAPAKRRAP</sequence>
<dbReference type="Pfam" id="PF01075">
    <property type="entry name" value="Glyco_transf_9"/>
    <property type="match status" value="1"/>
</dbReference>
<dbReference type="AlphaFoldDB" id="A0A1F6TNI3"/>
<comment type="caution">
    <text evidence="3">The sequence shown here is derived from an EMBL/GenBank/DDBJ whole genome shotgun (WGS) entry which is preliminary data.</text>
</comment>
<proteinExistence type="predicted"/>